<dbReference type="AlphaFoldDB" id="A0A9Q0MBK8"/>
<feature type="region of interest" description="Disordered" evidence="2">
    <location>
        <begin position="783"/>
        <end position="870"/>
    </location>
</feature>
<feature type="domain" description="CCAAT-binding factor" evidence="3">
    <location>
        <begin position="401"/>
        <end position="627"/>
    </location>
</feature>
<name>A0A9Q0MBK8_BLOTA</name>
<dbReference type="SUPFAM" id="SSF48371">
    <property type="entry name" value="ARM repeat"/>
    <property type="match status" value="1"/>
</dbReference>
<comment type="similarity">
    <text evidence="1">Belongs to the CBF/MAK21 family.</text>
</comment>
<keyword evidence="5" id="KW-1185">Reference proteome</keyword>
<protein>
    <recommendedName>
        <fullName evidence="3">CCAAT-binding factor domain-containing protein</fullName>
    </recommendedName>
</protein>
<dbReference type="InterPro" id="IPR040155">
    <property type="entry name" value="CEBPZ/Mak21-like"/>
</dbReference>
<dbReference type="EMBL" id="JAPWDV010000001">
    <property type="protein sequence ID" value="KAJ6222659.1"/>
    <property type="molecule type" value="Genomic_DNA"/>
</dbReference>
<accession>A0A9Q0MBK8</accession>
<dbReference type="PANTHER" id="PTHR12048">
    <property type="entry name" value="CCAAT-BINDING FACTOR-RELATED"/>
    <property type="match status" value="1"/>
</dbReference>
<feature type="compositionally biased region" description="Basic residues" evidence="2">
    <location>
        <begin position="936"/>
        <end position="965"/>
    </location>
</feature>
<evidence type="ECO:0000259" key="3">
    <source>
        <dbReference type="Pfam" id="PF03914"/>
    </source>
</evidence>
<evidence type="ECO:0000256" key="2">
    <source>
        <dbReference type="SAM" id="MobiDB-lite"/>
    </source>
</evidence>
<dbReference type="GO" id="GO:0005634">
    <property type="term" value="C:nucleus"/>
    <property type="evidence" value="ECO:0007669"/>
    <property type="project" value="UniProtKB-ARBA"/>
</dbReference>
<dbReference type="OMA" id="EIWCNDE"/>
<dbReference type="InterPro" id="IPR016024">
    <property type="entry name" value="ARM-type_fold"/>
</dbReference>
<reference evidence="4" key="1">
    <citation type="submission" date="2022-12" db="EMBL/GenBank/DDBJ databases">
        <title>Genome assemblies of Blomia tropicalis.</title>
        <authorList>
            <person name="Cui Y."/>
        </authorList>
    </citation>
    <scope>NUCLEOTIDE SEQUENCE</scope>
    <source>
        <tissue evidence="4">Adult mites</tissue>
    </source>
</reference>
<organism evidence="4 5">
    <name type="scientific">Blomia tropicalis</name>
    <name type="common">Mite</name>
    <dbReference type="NCBI Taxonomy" id="40697"/>
    <lineage>
        <taxon>Eukaryota</taxon>
        <taxon>Metazoa</taxon>
        <taxon>Ecdysozoa</taxon>
        <taxon>Arthropoda</taxon>
        <taxon>Chelicerata</taxon>
        <taxon>Arachnida</taxon>
        <taxon>Acari</taxon>
        <taxon>Acariformes</taxon>
        <taxon>Sarcoptiformes</taxon>
        <taxon>Astigmata</taxon>
        <taxon>Glycyphagoidea</taxon>
        <taxon>Echimyopodidae</taxon>
        <taxon>Blomia</taxon>
    </lineage>
</organism>
<comment type="caution">
    <text evidence="4">The sequence shown here is derived from an EMBL/GenBank/DDBJ whole genome shotgun (WGS) entry which is preliminary data.</text>
</comment>
<dbReference type="Pfam" id="PF03914">
    <property type="entry name" value="CBF"/>
    <property type="match status" value="1"/>
</dbReference>
<evidence type="ECO:0000313" key="5">
    <source>
        <dbReference type="Proteomes" id="UP001142055"/>
    </source>
</evidence>
<evidence type="ECO:0000313" key="4">
    <source>
        <dbReference type="EMBL" id="KAJ6222659.1"/>
    </source>
</evidence>
<dbReference type="InterPro" id="IPR005612">
    <property type="entry name" value="CCAAT-binding_factor"/>
</dbReference>
<gene>
    <name evidence="4" type="ORF">RDWZM_001204</name>
</gene>
<sequence>MAQSVTQNEKGYDNSVATKREWNSKKSNWNKNDKSSTIKRNLLMRKGTKWYSQKLTDLTKSSQGNSLPRDQITQLRTEAIDLLKADYYVYDEQKSTASNRDDFEWISTVLSSGTVSDKLAAHTVLIQDSPIHNLRSLEILLRFVNTKGKRECIMAIDNLRDLFVGDLLIPKEKMKTFEELVNSVETRWIVNKSSNKYDRDRERFLVISHVEDQIRSNYKKFLEALVTVSHDSLESLKMKSLRTMFDLFVHNPEQEKYILSCMINKLGDPTPKVASHSAHLLSQILSQHHPQMKMVVVKEVERLLFRPHITDRTQYYCLCFLSEIVFTTKVDEELSNTMCNIYFAIFNQCVKQGDINNKTMSILLTGVSRAFPYSNLDRELLEKYLNTFYRIIHFVSLNTGIQTISLISNLVQFGESGSLTDRFYSTLYRFIQDPQIESSSKCNLLLNVVYRAIKKDPIIKRVRAFIKRLFQVSLLSSSSFVISVLILISETIKEKNGFRLETSFLKHDEDDTILSHESNGIKNGKSKMDVVDENDDDLEIYYDIDEDGQEKKPTETDSTKPSWVFVHKSPDTNGDTSDDNGNGKKTGEKCTHYDIDARNPLYCNADREELWELHLIGRHFHPTTKLFVEKLMKGESIDYDGNPLDDFTVKRFLDRFVFRNPKQNVSNSKKESVEKPTDICTKVFRRRSKNDRSKINALSEADMLNQPEDSIPVDEQFIYRYLRQKKSLRLKGDGLVGDDDDQSDIESVNSLEFNDMLDNYEEYTNDDGIDEIDFAQNFKQNAKKAKKNKRKRSNDDDADEDEEDIDDFDEDEADLDEEFDDDAFSDGDDFGGFDDDDDENDDDDDDGEEPDFDDDDYETMDLGLDDGKTANKARNAAKFSGKKGFSKITNDIFASAEEFSHILDQNESGSDSDFEEIEQDKNVNNKKPSSKSGKDIRKKKIIKRPNLGRKAARRKLKKPRMAIDL</sequence>
<dbReference type="Proteomes" id="UP001142055">
    <property type="component" value="Chromosome 1"/>
</dbReference>
<feature type="compositionally biased region" description="Basic residues" evidence="2">
    <location>
        <begin position="783"/>
        <end position="792"/>
    </location>
</feature>
<proteinExistence type="inferred from homology"/>
<feature type="compositionally biased region" description="Basic and acidic residues" evidence="2">
    <location>
        <begin position="549"/>
        <end position="558"/>
    </location>
</feature>
<feature type="compositionally biased region" description="Acidic residues" evidence="2">
    <location>
        <begin position="796"/>
        <end position="859"/>
    </location>
</feature>
<feature type="region of interest" description="Disordered" evidence="2">
    <location>
        <begin position="1"/>
        <end position="33"/>
    </location>
</feature>
<evidence type="ECO:0000256" key="1">
    <source>
        <dbReference type="ARBA" id="ARBA00007797"/>
    </source>
</evidence>
<feature type="region of interest" description="Disordered" evidence="2">
    <location>
        <begin position="544"/>
        <end position="587"/>
    </location>
</feature>
<dbReference type="PANTHER" id="PTHR12048:SF0">
    <property type="entry name" value="CCAAT_ENHANCER-BINDING PROTEIN ZETA"/>
    <property type="match status" value="1"/>
</dbReference>
<dbReference type="InterPro" id="IPR011989">
    <property type="entry name" value="ARM-like"/>
</dbReference>
<feature type="region of interest" description="Disordered" evidence="2">
    <location>
        <begin position="903"/>
        <end position="965"/>
    </location>
</feature>
<dbReference type="Gene3D" id="1.25.10.10">
    <property type="entry name" value="Leucine-rich Repeat Variant"/>
    <property type="match status" value="1"/>
</dbReference>